<keyword evidence="1" id="KW-0808">Transferase</keyword>
<dbReference type="EMBL" id="CM001883">
    <property type="protein sequence ID" value="EOY08219.1"/>
    <property type="molecule type" value="Genomic_DNA"/>
</dbReference>
<name>A0A061F153_THECC</name>
<gene>
    <name evidence="8" type="ORF">TCM_022564</name>
</gene>
<dbReference type="Pfam" id="PF17917">
    <property type="entry name" value="RT_RNaseH"/>
    <property type="match status" value="1"/>
</dbReference>
<dbReference type="GO" id="GO:0016787">
    <property type="term" value="F:hydrolase activity"/>
    <property type="evidence" value="ECO:0007669"/>
    <property type="project" value="UniProtKB-KW"/>
</dbReference>
<dbReference type="HOGENOM" id="CLU_755245_0_0_1"/>
<dbReference type="PANTHER" id="PTHR37984">
    <property type="entry name" value="PROTEIN CBG26694"/>
    <property type="match status" value="1"/>
</dbReference>
<dbReference type="InterPro" id="IPR001584">
    <property type="entry name" value="Integrase_cat-core"/>
</dbReference>
<reference evidence="8 9" key="1">
    <citation type="journal article" date="2013" name="Genome Biol.">
        <title>The genome sequence of the most widely cultivated cacao type and its use to identify candidate genes regulating pod color.</title>
        <authorList>
            <person name="Motamayor J.C."/>
            <person name="Mockaitis K."/>
            <person name="Schmutz J."/>
            <person name="Haiminen N."/>
            <person name="Iii D.L."/>
            <person name="Cornejo O."/>
            <person name="Findley S.D."/>
            <person name="Zheng P."/>
            <person name="Utro F."/>
            <person name="Royaert S."/>
            <person name="Saski C."/>
            <person name="Jenkins J."/>
            <person name="Podicheti R."/>
            <person name="Zhao M."/>
            <person name="Scheffler B.E."/>
            <person name="Stack J.C."/>
            <person name="Feltus F.A."/>
            <person name="Mustiga G.M."/>
            <person name="Amores F."/>
            <person name="Phillips W."/>
            <person name="Marelli J.P."/>
            <person name="May G.D."/>
            <person name="Shapiro H."/>
            <person name="Ma J."/>
            <person name="Bustamante C.D."/>
            <person name="Schnell R.J."/>
            <person name="Main D."/>
            <person name="Gilbert D."/>
            <person name="Parida L."/>
            <person name="Kuhn D.N."/>
        </authorList>
    </citation>
    <scope>NUCLEOTIDE SEQUENCE [LARGE SCALE GENOMIC DNA]</scope>
    <source>
        <strain evidence="9">cv. Matina 1-6</strain>
    </source>
</reference>
<dbReference type="AlphaFoldDB" id="A0A061F153"/>
<sequence>MFSLLMGREPRRWDFLKGLIETRFFRDIRRKEGKEHVKAITLKNIKEVESTPKQAEPKVDRVTNETFRENHPNDTLDASLVIDSKRHDENVIECVNLLDAPSCVMRPQFEITLNGWRVCIDYQKLNKAIRKGHFPLSFIDQMLDRLAGKEFYCFLDGCSVRLEERKIFYSIYYASKTLTKTQMYYTTTKKELFTIVYAFDKFCAYLVGTKVIMYTDHVAIKYLIDKKDAKPRLIRWILLLQEFDLKIRNRKGMENQVTDHLSRFENDNQVDYVFKLVKALALPTNDAKVVSKFLKKKIFTKFGTQRAIINDKGNHFSNKYLEAILAKYGVKNKIAIAYHSQTSEQVEVSNREIKRILEKIVSLSRKD</sequence>
<dbReference type="GO" id="GO:0015074">
    <property type="term" value="P:DNA integration"/>
    <property type="evidence" value="ECO:0007669"/>
    <property type="project" value="InterPro"/>
</dbReference>
<evidence type="ECO:0000256" key="1">
    <source>
        <dbReference type="ARBA" id="ARBA00022679"/>
    </source>
</evidence>
<evidence type="ECO:0000256" key="3">
    <source>
        <dbReference type="ARBA" id="ARBA00022722"/>
    </source>
</evidence>
<evidence type="ECO:0000256" key="4">
    <source>
        <dbReference type="ARBA" id="ARBA00022759"/>
    </source>
</evidence>
<dbReference type="InterPro" id="IPR050951">
    <property type="entry name" value="Retrovirus_Pol_polyprotein"/>
</dbReference>
<evidence type="ECO:0000313" key="9">
    <source>
        <dbReference type="Proteomes" id="UP000026915"/>
    </source>
</evidence>
<dbReference type="InterPro" id="IPR036397">
    <property type="entry name" value="RNaseH_sf"/>
</dbReference>
<dbReference type="PANTHER" id="PTHR37984:SF5">
    <property type="entry name" value="PROTEIN NYNRIN-LIKE"/>
    <property type="match status" value="1"/>
</dbReference>
<keyword evidence="4" id="KW-0255">Endonuclease</keyword>
<feature type="domain" description="Integrase catalytic" evidence="7">
    <location>
        <begin position="227"/>
        <end position="367"/>
    </location>
</feature>
<protein>
    <recommendedName>
        <fullName evidence="7">Integrase catalytic domain-containing protein</fullName>
    </recommendedName>
</protein>
<dbReference type="InterPro" id="IPR043128">
    <property type="entry name" value="Rev_trsase/Diguanyl_cyclase"/>
</dbReference>
<organism evidence="8 9">
    <name type="scientific">Theobroma cacao</name>
    <name type="common">Cacao</name>
    <name type="synonym">Cocoa</name>
    <dbReference type="NCBI Taxonomy" id="3641"/>
    <lineage>
        <taxon>Eukaryota</taxon>
        <taxon>Viridiplantae</taxon>
        <taxon>Streptophyta</taxon>
        <taxon>Embryophyta</taxon>
        <taxon>Tracheophyta</taxon>
        <taxon>Spermatophyta</taxon>
        <taxon>Magnoliopsida</taxon>
        <taxon>eudicotyledons</taxon>
        <taxon>Gunneridae</taxon>
        <taxon>Pentapetalae</taxon>
        <taxon>rosids</taxon>
        <taxon>malvids</taxon>
        <taxon>Malvales</taxon>
        <taxon>Malvaceae</taxon>
        <taxon>Byttnerioideae</taxon>
        <taxon>Theobroma</taxon>
    </lineage>
</organism>
<keyword evidence="5" id="KW-0378">Hydrolase</keyword>
<proteinExistence type="predicted"/>
<keyword evidence="9" id="KW-1185">Reference proteome</keyword>
<keyword evidence="6" id="KW-0695">RNA-directed DNA polymerase</keyword>
<dbReference type="OMA" id="FRENHPN"/>
<dbReference type="SUPFAM" id="SSF56672">
    <property type="entry name" value="DNA/RNA polymerases"/>
    <property type="match status" value="1"/>
</dbReference>
<dbReference type="GO" id="GO:0003676">
    <property type="term" value="F:nucleic acid binding"/>
    <property type="evidence" value="ECO:0007669"/>
    <property type="project" value="InterPro"/>
</dbReference>
<dbReference type="CDD" id="cd09274">
    <property type="entry name" value="RNase_HI_RT_Ty3"/>
    <property type="match status" value="1"/>
</dbReference>
<accession>A0A061F153</accession>
<dbReference type="InParanoid" id="A0A061F153"/>
<keyword evidence="3" id="KW-0540">Nuclease</keyword>
<dbReference type="InterPro" id="IPR043502">
    <property type="entry name" value="DNA/RNA_pol_sf"/>
</dbReference>
<evidence type="ECO:0000313" key="8">
    <source>
        <dbReference type="EMBL" id="EOY08219.1"/>
    </source>
</evidence>
<evidence type="ECO:0000256" key="6">
    <source>
        <dbReference type="ARBA" id="ARBA00022918"/>
    </source>
</evidence>
<dbReference type="Gene3D" id="3.30.70.270">
    <property type="match status" value="1"/>
</dbReference>
<dbReference type="GO" id="GO:0003964">
    <property type="term" value="F:RNA-directed DNA polymerase activity"/>
    <property type="evidence" value="ECO:0007669"/>
    <property type="project" value="UniProtKB-KW"/>
</dbReference>
<dbReference type="Gramene" id="EOY08219">
    <property type="protein sequence ID" value="EOY08219"/>
    <property type="gene ID" value="TCM_022564"/>
</dbReference>
<evidence type="ECO:0000256" key="2">
    <source>
        <dbReference type="ARBA" id="ARBA00022695"/>
    </source>
</evidence>
<dbReference type="InterPro" id="IPR041373">
    <property type="entry name" value="RT_RNaseH"/>
</dbReference>
<dbReference type="SUPFAM" id="SSF53098">
    <property type="entry name" value="Ribonuclease H-like"/>
    <property type="match status" value="1"/>
</dbReference>
<dbReference type="GO" id="GO:0004519">
    <property type="term" value="F:endonuclease activity"/>
    <property type="evidence" value="ECO:0007669"/>
    <property type="project" value="UniProtKB-KW"/>
</dbReference>
<dbReference type="eggNOG" id="KOG0017">
    <property type="taxonomic scope" value="Eukaryota"/>
</dbReference>
<dbReference type="STRING" id="3641.A0A061F153"/>
<evidence type="ECO:0000259" key="7">
    <source>
        <dbReference type="PROSITE" id="PS50994"/>
    </source>
</evidence>
<dbReference type="PROSITE" id="PS50994">
    <property type="entry name" value="INTEGRASE"/>
    <property type="match status" value="1"/>
</dbReference>
<keyword evidence="2" id="KW-0548">Nucleotidyltransferase</keyword>
<dbReference type="Proteomes" id="UP000026915">
    <property type="component" value="Chromosome 5"/>
</dbReference>
<dbReference type="Gene3D" id="3.30.420.10">
    <property type="entry name" value="Ribonuclease H-like superfamily/Ribonuclease H"/>
    <property type="match status" value="1"/>
</dbReference>
<dbReference type="InterPro" id="IPR012337">
    <property type="entry name" value="RNaseH-like_sf"/>
</dbReference>
<evidence type="ECO:0000256" key="5">
    <source>
        <dbReference type="ARBA" id="ARBA00022801"/>
    </source>
</evidence>